<dbReference type="Pfam" id="PF18082">
    <property type="entry name" value="NAT_N"/>
    <property type="match status" value="1"/>
</dbReference>
<dbReference type="InterPro" id="IPR041644">
    <property type="entry name" value="GNAT_C"/>
</dbReference>
<gene>
    <name evidence="3" type="ORF">GCM10023346_30660</name>
</gene>
<evidence type="ECO:0000259" key="1">
    <source>
        <dbReference type="Pfam" id="PF18082"/>
    </source>
</evidence>
<organism evidence="3 4">
    <name type="scientific">Arthrobacter gyeryongensis</name>
    <dbReference type="NCBI Taxonomy" id="1650592"/>
    <lineage>
        <taxon>Bacteria</taxon>
        <taxon>Bacillati</taxon>
        <taxon>Actinomycetota</taxon>
        <taxon>Actinomycetes</taxon>
        <taxon>Micrococcales</taxon>
        <taxon>Micrococcaceae</taxon>
        <taxon>Arthrobacter</taxon>
    </lineage>
</organism>
<name>A0ABP9SIH7_9MICC</name>
<comment type="caution">
    <text evidence="3">The sequence shown here is derived from an EMBL/GenBank/DDBJ whole genome shotgun (WGS) entry which is preliminary data.</text>
</comment>
<reference evidence="4" key="1">
    <citation type="journal article" date="2019" name="Int. J. Syst. Evol. Microbiol.">
        <title>The Global Catalogue of Microorganisms (GCM) 10K type strain sequencing project: providing services to taxonomists for standard genome sequencing and annotation.</title>
        <authorList>
            <consortium name="The Broad Institute Genomics Platform"/>
            <consortium name="The Broad Institute Genome Sequencing Center for Infectious Disease"/>
            <person name="Wu L."/>
            <person name="Ma J."/>
        </authorList>
    </citation>
    <scope>NUCLEOTIDE SEQUENCE [LARGE SCALE GENOMIC DNA]</scope>
    <source>
        <strain evidence="4">JCM 18514</strain>
    </source>
</reference>
<evidence type="ECO:0000259" key="2">
    <source>
        <dbReference type="Pfam" id="PF18164"/>
    </source>
</evidence>
<keyword evidence="4" id="KW-1185">Reference proteome</keyword>
<proteinExistence type="predicted"/>
<dbReference type="Proteomes" id="UP001500200">
    <property type="component" value="Unassembled WGS sequence"/>
</dbReference>
<feature type="domain" description="N-acyltransferase N-terminal" evidence="1">
    <location>
        <begin position="6"/>
        <end position="69"/>
    </location>
</feature>
<accession>A0ABP9SIH7</accession>
<dbReference type="Gene3D" id="3.40.630.120">
    <property type="match status" value="1"/>
</dbReference>
<dbReference type="Pfam" id="PF18164">
    <property type="entry name" value="GNAT_C"/>
    <property type="match status" value="1"/>
</dbReference>
<evidence type="ECO:0000313" key="3">
    <source>
        <dbReference type="EMBL" id="GAA5196990.1"/>
    </source>
</evidence>
<dbReference type="InterPro" id="IPR041273">
    <property type="entry name" value="NAT_N"/>
</dbReference>
<sequence length="228" mass="25332">MDDCTETDWIEALLRFAPVVHRYHLSLGIPPESSAAILADVGLNLRINRRVHGRFGLDTWAWLTLHMAGNIFRIGRLQFHLVRGDAGGPSAAGASWVLGVHIPEDGGLSPALVDTSFSQASKFFDRYFPDKAVSVASCDSWMLDPYLARKLPHSNIAAFARRFTLDRCSDAPGDAVYFTFRQRGMDNLDRLPRETSLQRVVLERIDDGGTWQLGHGHLMLPPAQANHA</sequence>
<feature type="domain" description="GNAT-like C-terminal" evidence="2">
    <location>
        <begin position="71"/>
        <end position="218"/>
    </location>
</feature>
<dbReference type="EMBL" id="BAABKK010000022">
    <property type="protein sequence ID" value="GAA5196990.1"/>
    <property type="molecule type" value="Genomic_DNA"/>
</dbReference>
<protein>
    <submittedName>
        <fullName evidence="3">Uncharacterized protein</fullName>
    </submittedName>
</protein>
<evidence type="ECO:0000313" key="4">
    <source>
        <dbReference type="Proteomes" id="UP001500200"/>
    </source>
</evidence>